<dbReference type="AlphaFoldDB" id="A0A182NF34"/>
<feature type="region of interest" description="Disordered" evidence="1">
    <location>
        <begin position="128"/>
        <end position="165"/>
    </location>
</feature>
<feature type="compositionally biased region" description="Basic and acidic residues" evidence="1">
    <location>
        <begin position="128"/>
        <end position="146"/>
    </location>
</feature>
<reference evidence="2" key="2">
    <citation type="submission" date="2020-05" db="UniProtKB">
        <authorList>
            <consortium name="EnsemblMetazoa"/>
        </authorList>
    </citation>
    <scope>IDENTIFICATION</scope>
    <source>
        <strain evidence="2">WRAIR2</strain>
    </source>
</reference>
<organism evidence="2 3">
    <name type="scientific">Anopheles dirus</name>
    <dbReference type="NCBI Taxonomy" id="7168"/>
    <lineage>
        <taxon>Eukaryota</taxon>
        <taxon>Metazoa</taxon>
        <taxon>Ecdysozoa</taxon>
        <taxon>Arthropoda</taxon>
        <taxon>Hexapoda</taxon>
        <taxon>Insecta</taxon>
        <taxon>Pterygota</taxon>
        <taxon>Neoptera</taxon>
        <taxon>Endopterygota</taxon>
        <taxon>Diptera</taxon>
        <taxon>Nematocera</taxon>
        <taxon>Culicoidea</taxon>
        <taxon>Culicidae</taxon>
        <taxon>Anophelinae</taxon>
        <taxon>Anopheles</taxon>
    </lineage>
</organism>
<evidence type="ECO:0000313" key="2">
    <source>
        <dbReference type="EnsemblMetazoa" id="ADIR006256-PA"/>
    </source>
</evidence>
<dbReference type="EnsemblMetazoa" id="ADIR006256-RA">
    <property type="protein sequence ID" value="ADIR006256-PA"/>
    <property type="gene ID" value="ADIR006256"/>
</dbReference>
<dbReference type="VEuPathDB" id="VectorBase:ADIR006256"/>
<evidence type="ECO:0000313" key="3">
    <source>
        <dbReference type="Proteomes" id="UP000075884"/>
    </source>
</evidence>
<name>A0A182NF34_9DIPT</name>
<accession>A0A182NF34</accession>
<evidence type="ECO:0000256" key="1">
    <source>
        <dbReference type="SAM" id="MobiDB-lite"/>
    </source>
</evidence>
<protein>
    <submittedName>
        <fullName evidence="2">Uncharacterized protein</fullName>
    </submittedName>
</protein>
<sequence>MASDIDVNQTRVNVIPSKKNANLGFKVFADDGESTVQKVSFKNVQPSVTGETIQKIRTNNVLDDVPKTCMARKGAAVPAADAQTVSGDERLTQQLAMMLIESLEDKPQTQDHPAEDTELRRNKAVEAMRVEQERQKRRNETLDTAKRPNRAKNQPHPGYVTFGRLQPPSKAFLRNASTSRGQSSSSSMVTGHTQRGGYNYVYKYPAEPEVPIRYNPEEIWKLNYHAKGSEAKAEYVVQGDLFTNMGYFTSD</sequence>
<keyword evidence="3" id="KW-1185">Reference proteome</keyword>
<proteinExistence type="predicted"/>
<reference evidence="3" key="1">
    <citation type="submission" date="2013-03" db="EMBL/GenBank/DDBJ databases">
        <title>The Genome Sequence of Anopheles dirus WRAIR2.</title>
        <authorList>
            <consortium name="The Broad Institute Genomics Platform"/>
            <person name="Neafsey D.E."/>
            <person name="Walton C."/>
            <person name="Walker B."/>
            <person name="Young S.K."/>
            <person name="Zeng Q."/>
            <person name="Gargeya S."/>
            <person name="Fitzgerald M."/>
            <person name="Haas B."/>
            <person name="Abouelleil A."/>
            <person name="Allen A.W."/>
            <person name="Alvarado L."/>
            <person name="Arachchi H.M."/>
            <person name="Berlin A.M."/>
            <person name="Chapman S.B."/>
            <person name="Gainer-Dewar J."/>
            <person name="Goldberg J."/>
            <person name="Griggs A."/>
            <person name="Gujja S."/>
            <person name="Hansen M."/>
            <person name="Howarth C."/>
            <person name="Imamovic A."/>
            <person name="Ireland A."/>
            <person name="Larimer J."/>
            <person name="McCowan C."/>
            <person name="Murphy C."/>
            <person name="Pearson M."/>
            <person name="Poon T.W."/>
            <person name="Priest M."/>
            <person name="Roberts A."/>
            <person name="Saif S."/>
            <person name="Shea T."/>
            <person name="Sisk P."/>
            <person name="Sykes S."/>
            <person name="Wortman J."/>
            <person name="Nusbaum C."/>
            <person name="Birren B."/>
        </authorList>
    </citation>
    <scope>NUCLEOTIDE SEQUENCE [LARGE SCALE GENOMIC DNA]</scope>
    <source>
        <strain evidence="3">WRAIR2</strain>
    </source>
</reference>
<dbReference type="Proteomes" id="UP000075884">
    <property type="component" value="Unassembled WGS sequence"/>
</dbReference>